<name>I3SKZ6_MEDTR</name>
<sequence>MVTWPLFADQFLNECLVVQILKVGVKIGVKSPMKWGEEEDGVLVKKEDIERGIEKLMDETSECKERRKRIRELAEMAKKAVEKGGSSHSNISLFIQDIMKKNKDMMSSFTNGNANSK</sequence>
<reference evidence="4" key="1">
    <citation type="submission" date="2012-05" db="EMBL/GenBank/DDBJ databases">
        <authorList>
            <person name="Krishnakumar V."/>
            <person name="Cheung F."/>
            <person name="Xiao Y."/>
            <person name="Chan A."/>
            <person name="Moskal W.A."/>
            <person name="Town C.D."/>
        </authorList>
    </citation>
    <scope>NUCLEOTIDE SEQUENCE</scope>
</reference>
<feature type="coiled-coil region" evidence="3">
    <location>
        <begin position="46"/>
        <end position="73"/>
    </location>
</feature>
<proteinExistence type="evidence at transcript level"/>
<dbReference type="Gene3D" id="3.40.50.2000">
    <property type="entry name" value="Glycogen Phosphorylase B"/>
    <property type="match status" value="2"/>
</dbReference>
<dbReference type="EMBL" id="BT141144">
    <property type="protein sequence ID" value="AFK40938.1"/>
    <property type="molecule type" value="mRNA"/>
</dbReference>
<organism evidence="4">
    <name type="scientific">Medicago truncatula</name>
    <name type="common">Barrel medic</name>
    <name type="synonym">Medicago tribuloides</name>
    <dbReference type="NCBI Taxonomy" id="3880"/>
    <lineage>
        <taxon>Eukaryota</taxon>
        <taxon>Viridiplantae</taxon>
        <taxon>Streptophyta</taxon>
        <taxon>Embryophyta</taxon>
        <taxon>Tracheophyta</taxon>
        <taxon>Spermatophyta</taxon>
        <taxon>Magnoliopsida</taxon>
        <taxon>eudicotyledons</taxon>
        <taxon>Gunneridae</taxon>
        <taxon>Pentapetalae</taxon>
        <taxon>rosids</taxon>
        <taxon>fabids</taxon>
        <taxon>Fabales</taxon>
        <taxon>Fabaceae</taxon>
        <taxon>Papilionoideae</taxon>
        <taxon>50 kb inversion clade</taxon>
        <taxon>NPAAA clade</taxon>
        <taxon>Hologalegina</taxon>
        <taxon>IRL clade</taxon>
        <taxon>Trifolieae</taxon>
        <taxon>Medicago</taxon>
    </lineage>
</organism>
<dbReference type="SUPFAM" id="SSF53756">
    <property type="entry name" value="UDP-Glycosyltransferase/glycogen phosphorylase"/>
    <property type="match status" value="1"/>
</dbReference>
<protein>
    <submittedName>
        <fullName evidence="4">Uncharacterized protein</fullName>
    </submittedName>
</protein>
<dbReference type="AlphaFoldDB" id="I3SKZ6"/>
<keyword evidence="2" id="KW-0328">Glycosyltransferase</keyword>
<dbReference type="GO" id="GO:0016757">
    <property type="term" value="F:glycosyltransferase activity"/>
    <property type="evidence" value="ECO:0007669"/>
    <property type="project" value="UniProtKB-KW"/>
</dbReference>
<dbReference type="PANTHER" id="PTHR48047">
    <property type="entry name" value="GLYCOSYLTRANSFERASE"/>
    <property type="match status" value="1"/>
</dbReference>
<evidence type="ECO:0000256" key="1">
    <source>
        <dbReference type="ARBA" id="ARBA00009995"/>
    </source>
</evidence>
<evidence type="ECO:0000256" key="2">
    <source>
        <dbReference type="ARBA" id="ARBA00022676"/>
    </source>
</evidence>
<evidence type="ECO:0000313" key="4">
    <source>
        <dbReference type="EMBL" id="AFK40938.1"/>
    </source>
</evidence>
<keyword evidence="2" id="KW-0808">Transferase</keyword>
<accession>I3SKZ6</accession>
<dbReference type="PANTHER" id="PTHR48047:SF229">
    <property type="entry name" value="UDP-GLYCOSYLTRANSFERASE 73C3-RELATED"/>
    <property type="match status" value="1"/>
</dbReference>
<comment type="similarity">
    <text evidence="1">Belongs to the UDP-glycosyltransferase family.</text>
</comment>
<dbReference type="ExpressionAtlas" id="I3SKZ6">
    <property type="expression patterns" value="differential"/>
</dbReference>
<evidence type="ECO:0000256" key="3">
    <source>
        <dbReference type="SAM" id="Coils"/>
    </source>
</evidence>
<keyword evidence="3" id="KW-0175">Coiled coil</keyword>